<dbReference type="EMBL" id="LXQA010063989">
    <property type="protein sequence ID" value="MCI07048.1"/>
    <property type="molecule type" value="Genomic_DNA"/>
</dbReference>
<comment type="caution">
    <text evidence="2">The sequence shown here is derived from an EMBL/GenBank/DDBJ whole genome shotgun (WGS) entry which is preliminary data.</text>
</comment>
<dbReference type="AlphaFoldDB" id="A0A392P4T4"/>
<proteinExistence type="predicted"/>
<dbReference type="Proteomes" id="UP000265520">
    <property type="component" value="Unassembled WGS sequence"/>
</dbReference>
<reference evidence="2 3" key="1">
    <citation type="journal article" date="2018" name="Front. Plant Sci.">
        <title>Red Clover (Trifolium pratense) and Zigzag Clover (T. medium) - A Picture of Genomic Similarities and Differences.</title>
        <authorList>
            <person name="Dluhosova J."/>
            <person name="Istvanek J."/>
            <person name="Nedelnik J."/>
            <person name="Repkova J."/>
        </authorList>
    </citation>
    <scope>NUCLEOTIDE SEQUENCE [LARGE SCALE GENOMIC DNA]</scope>
    <source>
        <strain evidence="3">cv. 10/8</strain>
        <tissue evidence="2">Leaf</tissue>
    </source>
</reference>
<feature type="region of interest" description="Disordered" evidence="1">
    <location>
        <begin position="1"/>
        <end position="26"/>
    </location>
</feature>
<feature type="compositionally biased region" description="Basic residues" evidence="1">
    <location>
        <begin position="13"/>
        <end position="25"/>
    </location>
</feature>
<keyword evidence="3" id="KW-1185">Reference proteome</keyword>
<evidence type="ECO:0000313" key="2">
    <source>
        <dbReference type="EMBL" id="MCI07048.1"/>
    </source>
</evidence>
<sequence>MVSFARFMTSGNKKNHNGHNKHSFRRSLYPHTPDYFPPSSSFFSINTDLQKQIHRSLSTFTPTTPPPKQFQISLTIALPPDISGSYSPPPESNCDHVLNRETTARGCIDDNSEVHVGDNRGRENNLRVYSR</sequence>
<organism evidence="2 3">
    <name type="scientific">Trifolium medium</name>
    <dbReference type="NCBI Taxonomy" id="97028"/>
    <lineage>
        <taxon>Eukaryota</taxon>
        <taxon>Viridiplantae</taxon>
        <taxon>Streptophyta</taxon>
        <taxon>Embryophyta</taxon>
        <taxon>Tracheophyta</taxon>
        <taxon>Spermatophyta</taxon>
        <taxon>Magnoliopsida</taxon>
        <taxon>eudicotyledons</taxon>
        <taxon>Gunneridae</taxon>
        <taxon>Pentapetalae</taxon>
        <taxon>rosids</taxon>
        <taxon>fabids</taxon>
        <taxon>Fabales</taxon>
        <taxon>Fabaceae</taxon>
        <taxon>Papilionoideae</taxon>
        <taxon>50 kb inversion clade</taxon>
        <taxon>NPAAA clade</taxon>
        <taxon>Hologalegina</taxon>
        <taxon>IRL clade</taxon>
        <taxon>Trifolieae</taxon>
        <taxon>Trifolium</taxon>
    </lineage>
</organism>
<accession>A0A392P4T4</accession>
<evidence type="ECO:0000313" key="3">
    <source>
        <dbReference type="Proteomes" id="UP000265520"/>
    </source>
</evidence>
<evidence type="ECO:0000256" key="1">
    <source>
        <dbReference type="SAM" id="MobiDB-lite"/>
    </source>
</evidence>
<protein>
    <submittedName>
        <fullName evidence="2">Uncharacterized protein</fullName>
    </submittedName>
</protein>
<name>A0A392P4T4_9FABA</name>